<protein>
    <recommendedName>
        <fullName evidence="4">DUF5666 domain-containing protein</fullName>
    </recommendedName>
</protein>
<dbReference type="RefSeq" id="WP_039446409.1">
    <property type="nucleotide sequence ID" value="NZ_CP024601.1"/>
</dbReference>
<feature type="chain" id="PRO_5042045099" description="DUF5666 domain-containing protein" evidence="1">
    <location>
        <begin position="26"/>
        <end position="232"/>
    </location>
</feature>
<reference evidence="2" key="1">
    <citation type="submission" date="2023-01" db="EMBL/GenBank/DDBJ databases">
        <title>Phages are important unrecognized players in the ecology of the oral pathogen Porphyromonas gingivalis.</title>
        <authorList>
            <person name="Matrishin C.B."/>
            <person name="Kauffman K.M."/>
        </authorList>
    </citation>
    <scope>NUCLEOTIDE SEQUENCE</scope>
    <source>
        <strain evidence="2">HG1691old</strain>
    </source>
</reference>
<evidence type="ECO:0000313" key="3">
    <source>
        <dbReference type="Proteomes" id="UP001179540"/>
    </source>
</evidence>
<proteinExistence type="predicted"/>
<evidence type="ECO:0000313" key="2">
    <source>
        <dbReference type="EMBL" id="WCF98391.1"/>
    </source>
</evidence>
<dbReference type="AlphaFoldDB" id="A0AAE9X4W5"/>
<evidence type="ECO:0000256" key="1">
    <source>
        <dbReference type="SAM" id="SignalP"/>
    </source>
</evidence>
<organism evidence="2 3">
    <name type="scientific">Porphyromonas gingivalis</name>
    <name type="common">Bacteroides gingivalis</name>
    <dbReference type="NCBI Taxonomy" id="837"/>
    <lineage>
        <taxon>Bacteria</taxon>
        <taxon>Pseudomonadati</taxon>
        <taxon>Bacteroidota</taxon>
        <taxon>Bacteroidia</taxon>
        <taxon>Bacteroidales</taxon>
        <taxon>Porphyromonadaceae</taxon>
        <taxon>Porphyromonas</taxon>
    </lineage>
</organism>
<gene>
    <name evidence="2" type="ORF">NY149_07695</name>
</gene>
<feature type="signal peptide" evidence="1">
    <location>
        <begin position="1"/>
        <end position="25"/>
    </location>
</feature>
<name>A0AAE9X4W5_PORGN</name>
<keyword evidence="1" id="KW-0732">Signal</keyword>
<accession>A0AAE9X4W5</accession>
<evidence type="ECO:0008006" key="4">
    <source>
        <dbReference type="Google" id="ProtNLM"/>
    </source>
</evidence>
<sequence>MMKKAFVFVLLVCLFSFSFSSSAQTATNSSRSYFTGRIEKVSLNLGLPPVSTEIWGITHDANGLPFEIPISFFRFIRRDDVTTTTEYYIANSEATLNEWCNYAHPGDIVRIEGRFWKMTYNIPTYNAVCTRITFENQEIEGAIVLIPKPKVSLPHVSESVPCIRTEAGREFILCEEDDTFVSHDGNEVTIGGKPFLLNSNVKIVGDVSQKYAVGVGEIRFLQICAKTVSQQK</sequence>
<dbReference type="Proteomes" id="UP001179540">
    <property type="component" value="Chromosome"/>
</dbReference>
<dbReference type="EMBL" id="CP116613">
    <property type="protein sequence ID" value="WCF98391.1"/>
    <property type="molecule type" value="Genomic_DNA"/>
</dbReference>